<dbReference type="GO" id="GO:0006338">
    <property type="term" value="P:chromatin remodeling"/>
    <property type="evidence" value="ECO:0007669"/>
    <property type="project" value="InterPro"/>
</dbReference>
<protein>
    <recommendedName>
        <fullName evidence="11">Protein HIR</fullName>
    </recommendedName>
</protein>
<dbReference type="InterPro" id="IPR001680">
    <property type="entry name" value="WD40_rpt"/>
</dbReference>
<keyword evidence="9 11" id="KW-0539">Nucleus</keyword>
<feature type="repeat" description="WD" evidence="10">
    <location>
        <begin position="131"/>
        <end position="172"/>
    </location>
</feature>
<evidence type="ECO:0000256" key="9">
    <source>
        <dbReference type="ARBA" id="ARBA00023242"/>
    </source>
</evidence>
<dbReference type="PROSITE" id="PS00678">
    <property type="entry name" value="WD_REPEATS_1"/>
    <property type="match status" value="1"/>
</dbReference>
<comment type="similarity">
    <text evidence="2 11">Belongs to the WD repeat HIR1 family.</text>
</comment>
<accession>A0AAF0F2C7</accession>
<dbReference type="InterPro" id="IPR015943">
    <property type="entry name" value="WD40/YVTN_repeat-like_dom_sf"/>
</dbReference>
<dbReference type="InterPro" id="IPR055410">
    <property type="entry name" value="Beta-prop_CAF1B_HIR1"/>
</dbReference>
<evidence type="ECO:0000313" key="14">
    <source>
        <dbReference type="EMBL" id="WFD41560.1"/>
    </source>
</evidence>
<dbReference type="Pfam" id="PF24105">
    <property type="entry name" value="Beta-prop_CAF1B_HIR1"/>
    <property type="match status" value="1"/>
</dbReference>
<dbReference type="PANTHER" id="PTHR13831:SF0">
    <property type="entry name" value="PROTEIN HIRA"/>
    <property type="match status" value="1"/>
</dbReference>
<keyword evidence="6 11" id="KW-0156">Chromatin regulator</keyword>
<dbReference type="InterPro" id="IPR011494">
    <property type="entry name" value="HIRA-like_C"/>
</dbReference>
<dbReference type="GO" id="GO:0006351">
    <property type="term" value="P:DNA-templated transcription"/>
    <property type="evidence" value="ECO:0007669"/>
    <property type="project" value="InterPro"/>
</dbReference>
<dbReference type="SMART" id="SM00320">
    <property type="entry name" value="WD40"/>
    <property type="match status" value="6"/>
</dbReference>
<keyword evidence="8 11" id="KW-0804">Transcription</keyword>
<proteinExistence type="inferred from homology"/>
<dbReference type="GO" id="GO:0000785">
    <property type="term" value="C:chromatin"/>
    <property type="evidence" value="ECO:0007669"/>
    <property type="project" value="TreeGrafter"/>
</dbReference>
<dbReference type="Gene3D" id="2.130.10.10">
    <property type="entry name" value="YVTN repeat-like/Quinoprotein amine dehydrogenase"/>
    <property type="match status" value="2"/>
</dbReference>
<evidence type="ECO:0000313" key="15">
    <source>
        <dbReference type="Proteomes" id="UP001214628"/>
    </source>
</evidence>
<dbReference type="PANTHER" id="PTHR13831">
    <property type="entry name" value="MEMBER OF THE HIR1 FAMILY OF WD-REPEAT PROTEINS"/>
    <property type="match status" value="1"/>
</dbReference>
<evidence type="ECO:0000256" key="3">
    <source>
        <dbReference type="ARBA" id="ARBA00022491"/>
    </source>
</evidence>
<evidence type="ECO:0000256" key="5">
    <source>
        <dbReference type="ARBA" id="ARBA00022737"/>
    </source>
</evidence>
<dbReference type="SUPFAM" id="SSF50978">
    <property type="entry name" value="WD40 repeat-like"/>
    <property type="match status" value="1"/>
</dbReference>
<comment type="subcellular location">
    <subcellularLocation>
        <location evidence="1 11">Nucleus</location>
    </subcellularLocation>
</comment>
<dbReference type="EMBL" id="CP118375">
    <property type="protein sequence ID" value="WFD41560.1"/>
    <property type="molecule type" value="Genomic_DNA"/>
</dbReference>
<gene>
    <name evidence="14" type="primary">HIR1</name>
    <name evidence="14" type="ORF">MPSI1_000191</name>
</gene>
<evidence type="ECO:0000256" key="8">
    <source>
        <dbReference type="ARBA" id="ARBA00023163"/>
    </source>
</evidence>
<evidence type="ECO:0000256" key="4">
    <source>
        <dbReference type="ARBA" id="ARBA00022574"/>
    </source>
</evidence>
<organism evidence="14 15">
    <name type="scientific">Malassezia psittaci</name>
    <dbReference type="NCBI Taxonomy" id="1821823"/>
    <lineage>
        <taxon>Eukaryota</taxon>
        <taxon>Fungi</taxon>
        <taxon>Dikarya</taxon>
        <taxon>Basidiomycota</taxon>
        <taxon>Ustilaginomycotina</taxon>
        <taxon>Malasseziomycetes</taxon>
        <taxon>Malasseziales</taxon>
        <taxon>Malasseziaceae</taxon>
        <taxon>Malassezia</taxon>
    </lineage>
</organism>
<feature type="domain" description="Protein HIRA-like C-terminal" evidence="12">
    <location>
        <begin position="573"/>
        <end position="755"/>
    </location>
</feature>
<dbReference type="AlphaFoldDB" id="A0AAF0F2C7"/>
<dbReference type="GO" id="GO:0005634">
    <property type="term" value="C:nucleus"/>
    <property type="evidence" value="ECO:0007669"/>
    <property type="project" value="UniProtKB-SubCell"/>
</dbReference>
<dbReference type="CDD" id="cd00200">
    <property type="entry name" value="WD40"/>
    <property type="match status" value="1"/>
</dbReference>
<sequence>MTVQITVPDWVVHRADNQTKRSTVYTLSVHPDGTRLATGGLDTKIRIWATTPILDAEASEEEGSPKLLSTLARHTGAVLAVRWSHSGRYLASGSDDTVCFIWDLDASGMGGGMVFGSSETNLENWRPYKRLPAHESDVTDIAWSESDTYLGTVGLDSLAIVWSGSTFERLRSIRAHQGFIKSISFDPTEQFFATGSDDRKLKIWRTSDGGLEACVTAPFTSSPSSTFFHRSSWTPDGANLIASNAMNGPVFVASVIKRLAWTSDVSLVGHENAVTVAACSPRLFRGTNNSVNTIVALGSLDQSVSVWLTSCPRPLLVARDLFERGVMDLSWSSDGYTLFACSSDGQVASIVFTSEELGTVLRDEEVVSLRKAFGYVPKVSTTQQMDSTPLPARTSIQARSALAAVKPPAPGERLKQEITLNAHGKRRIRPTLLAGEATPAEAFTNSNDTRNTNAVLSMFPVSGGRTLGGEKRTASASETMMTLDEISTASTPAHSISPVIQSILRESCELGIIDIRNATDAPCEIALLNSADEVQWVDFAESPCICVAGSNQVVAVALLNGGLIWYAPRGPRLCSLMLGERMIRLASMGNILAAVSTSRHMYRWDVIQQKALPGLAQLPQDVDILRFYVHTNGVPIVILSSGEALGLDPDKKAFRVVASRWLLYHSSVSDPQGTAWEPVKRIEVQVNELPTSTAKMVSSHSDFKQAATLRHLEMRMTAAELLESASEYRQAIHALARQLAEQGIRNQAEELLRSLLGPIYFKPDVRTEWNPIICGMAKRELLSSILTVMSAHRALAELVQHVQTLLDAVMS</sequence>
<keyword evidence="7 11" id="KW-0805">Transcription regulation</keyword>
<evidence type="ECO:0000256" key="1">
    <source>
        <dbReference type="ARBA" id="ARBA00004123"/>
    </source>
</evidence>
<keyword evidence="5 11" id="KW-0677">Repeat</keyword>
<evidence type="ECO:0000259" key="13">
    <source>
        <dbReference type="Pfam" id="PF24105"/>
    </source>
</evidence>
<evidence type="ECO:0000256" key="7">
    <source>
        <dbReference type="ARBA" id="ARBA00023015"/>
    </source>
</evidence>
<evidence type="ECO:0000259" key="12">
    <source>
        <dbReference type="Pfam" id="PF07569"/>
    </source>
</evidence>
<feature type="repeat" description="WD" evidence="10">
    <location>
        <begin position="173"/>
        <end position="204"/>
    </location>
</feature>
<feature type="repeat" description="WD" evidence="10">
    <location>
        <begin position="17"/>
        <end position="48"/>
    </location>
</feature>
<reference evidence="14" key="1">
    <citation type="submission" date="2023-02" db="EMBL/GenBank/DDBJ databases">
        <title>Mating type loci evolution in Malassezia.</title>
        <authorList>
            <person name="Coelho M.A."/>
        </authorList>
    </citation>
    <scope>NUCLEOTIDE SEQUENCE</scope>
    <source>
        <strain evidence="14">CBS 14136</strain>
    </source>
</reference>
<keyword evidence="3 11" id="KW-0678">Repressor</keyword>
<name>A0AAF0F2C7_9BASI</name>
<dbReference type="PROSITE" id="PS50082">
    <property type="entry name" value="WD_REPEATS_2"/>
    <property type="match status" value="4"/>
</dbReference>
<dbReference type="Pfam" id="PF07569">
    <property type="entry name" value="Hira"/>
    <property type="match status" value="1"/>
</dbReference>
<dbReference type="GO" id="GO:0006355">
    <property type="term" value="P:regulation of DNA-templated transcription"/>
    <property type="evidence" value="ECO:0007669"/>
    <property type="project" value="InterPro"/>
</dbReference>
<dbReference type="PROSITE" id="PS50294">
    <property type="entry name" value="WD_REPEATS_REGION"/>
    <property type="match status" value="3"/>
</dbReference>
<keyword evidence="4 10" id="KW-0853">WD repeat</keyword>
<dbReference type="Proteomes" id="UP001214628">
    <property type="component" value="Chromosome 1"/>
</dbReference>
<evidence type="ECO:0000256" key="2">
    <source>
        <dbReference type="ARBA" id="ARBA00007306"/>
    </source>
</evidence>
<evidence type="ECO:0000256" key="11">
    <source>
        <dbReference type="RuleBase" id="RU364014"/>
    </source>
</evidence>
<feature type="repeat" description="WD" evidence="10">
    <location>
        <begin position="71"/>
        <end position="105"/>
    </location>
</feature>
<dbReference type="GO" id="GO:0000417">
    <property type="term" value="C:HIR complex"/>
    <property type="evidence" value="ECO:0007669"/>
    <property type="project" value="TreeGrafter"/>
</dbReference>
<feature type="domain" description="CAF1B/HIR1 beta-propeller" evidence="13">
    <location>
        <begin position="32"/>
        <end position="357"/>
    </location>
</feature>
<dbReference type="InterPro" id="IPR019775">
    <property type="entry name" value="WD40_repeat_CS"/>
</dbReference>
<evidence type="ECO:0000256" key="10">
    <source>
        <dbReference type="PROSITE-ProRule" id="PRU00221"/>
    </source>
</evidence>
<dbReference type="InterPro" id="IPR036322">
    <property type="entry name" value="WD40_repeat_dom_sf"/>
</dbReference>
<dbReference type="GO" id="GO:0031491">
    <property type="term" value="F:nucleosome binding"/>
    <property type="evidence" value="ECO:0007669"/>
    <property type="project" value="TreeGrafter"/>
</dbReference>
<evidence type="ECO:0000256" key="6">
    <source>
        <dbReference type="ARBA" id="ARBA00022853"/>
    </source>
</evidence>
<dbReference type="InterPro" id="IPR031120">
    <property type="entry name" value="HIR1-like"/>
</dbReference>
<comment type="function">
    <text evidence="11">Required for replication-independent chromatin assembly and for the periodic repression of histone gene transcription during the cell cycle.</text>
</comment>
<keyword evidence="15" id="KW-1185">Reference proteome</keyword>